<comment type="caution">
    <text evidence="2">The sequence shown here is derived from an EMBL/GenBank/DDBJ whole genome shotgun (WGS) entry which is preliminary data.</text>
</comment>
<gene>
    <name evidence="2" type="ORF">UJA718_LOCUS48993</name>
</gene>
<name>A0A821Z8W7_9BILA</name>
<evidence type="ECO:0000313" key="2">
    <source>
        <dbReference type="EMBL" id="CAF4975267.1"/>
    </source>
</evidence>
<reference evidence="2" key="1">
    <citation type="submission" date="2021-02" db="EMBL/GenBank/DDBJ databases">
        <authorList>
            <person name="Nowell W R."/>
        </authorList>
    </citation>
    <scope>NUCLEOTIDE SEQUENCE</scope>
</reference>
<evidence type="ECO:0000313" key="3">
    <source>
        <dbReference type="Proteomes" id="UP000663873"/>
    </source>
</evidence>
<dbReference type="Proteomes" id="UP000663873">
    <property type="component" value="Unassembled WGS sequence"/>
</dbReference>
<feature type="region of interest" description="Disordered" evidence="1">
    <location>
        <begin position="1"/>
        <end position="39"/>
    </location>
</feature>
<organism evidence="2 3">
    <name type="scientific">Rotaria socialis</name>
    <dbReference type="NCBI Taxonomy" id="392032"/>
    <lineage>
        <taxon>Eukaryota</taxon>
        <taxon>Metazoa</taxon>
        <taxon>Spiralia</taxon>
        <taxon>Gnathifera</taxon>
        <taxon>Rotifera</taxon>
        <taxon>Eurotatoria</taxon>
        <taxon>Bdelloidea</taxon>
        <taxon>Philodinida</taxon>
        <taxon>Philodinidae</taxon>
        <taxon>Rotaria</taxon>
    </lineage>
</organism>
<evidence type="ECO:0000256" key="1">
    <source>
        <dbReference type="SAM" id="MobiDB-lite"/>
    </source>
</evidence>
<keyword evidence="3" id="KW-1185">Reference proteome</keyword>
<protein>
    <submittedName>
        <fullName evidence="2">Uncharacterized protein</fullName>
    </submittedName>
</protein>
<proteinExistence type="predicted"/>
<dbReference type="EMBL" id="CAJOBP010100671">
    <property type="protein sequence ID" value="CAF4975267.1"/>
    <property type="molecule type" value="Genomic_DNA"/>
</dbReference>
<feature type="non-terminal residue" evidence="2">
    <location>
        <position position="1"/>
    </location>
</feature>
<sequence>SSMNDWGKPHQYRGTSKLPASLNHPPPPHASFGGYRPYM</sequence>
<accession>A0A821Z8W7</accession>
<dbReference type="AlphaFoldDB" id="A0A821Z8W7"/>